<proteinExistence type="predicted"/>
<dbReference type="GO" id="GO:0032993">
    <property type="term" value="C:protein-DNA complex"/>
    <property type="evidence" value="ECO:0007669"/>
    <property type="project" value="TreeGrafter"/>
</dbReference>
<dbReference type="SMART" id="SM00862">
    <property type="entry name" value="Trans_reg_C"/>
    <property type="match status" value="1"/>
</dbReference>
<dbReference type="CDD" id="cd00383">
    <property type="entry name" value="trans_reg_C"/>
    <property type="match status" value="1"/>
</dbReference>
<dbReference type="GO" id="GO:0006355">
    <property type="term" value="P:regulation of DNA-templated transcription"/>
    <property type="evidence" value="ECO:0007669"/>
    <property type="project" value="InterPro"/>
</dbReference>
<protein>
    <submittedName>
        <fullName evidence="4">DNA-binding response regulator</fullName>
    </submittedName>
</protein>
<evidence type="ECO:0000313" key="4">
    <source>
        <dbReference type="EMBL" id="EKN42559.1"/>
    </source>
</evidence>
<feature type="domain" description="OmpR/PhoB-type" evidence="3">
    <location>
        <begin position="1"/>
        <end position="73"/>
    </location>
</feature>
<dbReference type="GO" id="GO:0005829">
    <property type="term" value="C:cytosol"/>
    <property type="evidence" value="ECO:0007669"/>
    <property type="project" value="TreeGrafter"/>
</dbReference>
<evidence type="ECO:0000256" key="2">
    <source>
        <dbReference type="PROSITE-ProRule" id="PRU01091"/>
    </source>
</evidence>
<dbReference type="PANTHER" id="PTHR48111:SF24">
    <property type="entry name" value="TRANSCRIPTIONAL REGULATORY PROTEIN CSSR"/>
    <property type="match status" value="1"/>
</dbReference>
<dbReference type="InterPro" id="IPR001867">
    <property type="entry name" value="OmpR/PhoB-type_DNA-bd"/>
</dbReference>
<organism evidence="4 5">
    <name type="scientific">Clostridium botulinum CFSAN001627</name>
    <dbReference type="NCBI Taxonomy" id="1232189"/>
    <lineage>
        <taxon>Bacteria</taxon>
        <taxon>Bacillati</taxon>
        <taxon>Bacillota</taxon>
        <taxon>Clostridia</taxon>
        <taxon>Eubacteriales</taxon>
        <taxon>Clostridiaceae</taxon>
        <taxon>Clostridium</taxon>
    </lineage>
</organism>
<dbReference type="AlphaFoldDB" id="M1ZY78"/>
<dbReference type="Gene3D" id="1.10.10.10">
    <property type="entry name" value="Winged helix-like DNA-binding domain superfamily/Winged helix DNA-binding domain"/>
    <property type="match status" value="1"/>
</dbReference>
<dbReference type="SUPFAM" id="SSF46894">
    <property type="entry name" value="C-terminal effector domain of the bipartite response regulators"/>
    <property type="match status" value="1"/>
</dbReference>
<feature type="non-terminal residue" evidence="4">
    <location>
        <position position="1"/>
    </location>
</feature>
<accession>M1ZY78</accession>
<evidence type="ECO:0000256" key="1">
    <source>
        <dbReference type="ARBA" id="ARBA00023125"/>
    </source>
</evidence>
<dbReference type="PROSITE" id="PS51755">
    <property type="entry name" value="OMPR_PHOB"/>
    <property type="match status" value="1"/>
</dbReference>
<reference evidence="4 5" key="1">
    <citation type="submission" date="2012-10" db="EMBL/GenBank/DDBJ databases">
        <authorList>
            <person name="Strain E.A."/>
            <person name="Brown E."/>
            <person name="Allard M.W."/>
            <person name="Gonzalez-Escalona N."/>
            <person name="Timme R."/>
        </authorList>
    </citation>
    <scope>NUCLEOTIDE SEQUENCE [LARGE SCALE GENOMIC DNA]</scope>
    <source>
        <strain evidence="4 5">CFSAN001627</strain>
    </source>
</reference>
<dbReference type="EMBL" id="AMXI01000340">
    <property type="protein sequence ID" value="EKN42559.1"/>
    <property type="molecule type" value="Genomic_DNA"/>
</dbReference>
<dbReference type="InterPro" id="IPR039420">
    <property type="entry name" value="WalR-like"/>
</dbReference>
<evidence type="ECO:0000313" key="5">
    <source>
        <dbReference type="Proteomes" id="UP000011944"/>
    </source>
</evidence>
<dbReference type="GO" id="GO:0000156">
    <property type="term" value="F:phosphorelay response regulator activity"/>
    <property type="evidence" value="ECO:0007669"/>
    <property type="project" value="TreeGrafter"/>
</dbReference>
<dbReference type="InterPro" id="IPR016032">
    <property type="entry name" value="Sig_transdc_resp-reg_C-effctor"/>
</dbReference>
<dbReference type="InterPro" id="IPR036388">
    <property type="entry name" value="WH-like_DNA-bd_sf"/>
</dbReference>
<dbReference type="Pfam" id="PF00486">
    <property type="entry name" value="Trans_reg_C"/>
    <property type="match status" value="1"/>
</dbReference>
<keyword evidence="1 2" id="KW-0238">DNA-binding</keyword>
<sequence>KEIQLTNKEFELLNFFVENKNNVISREQILISIWGEDYFGSDRVIDDTIRRLRKKMDKLDLETVYGYGYKLVVK</sequence>
<evidence type="ECO:0000259" key="3">
    <source>
        <dbReference type="PROSITE" id="PS51755"/>
    </source>
</evidence>
<gene>
    <name evidence="4" type="ORF">CFSAN001627_05994</name>
</gene>
<feature type="DNA-binding region" description="OmpR/PhoB-type" evidence="2">
    <location>
        <begin position="1"/>
        <end position="73"/>
    </location>
</feature>
<reference evidence="4 5" key="2">
    <citation type="submission" date="2013-03" db="EMBL/GenBank/DDBJ databases">
        <title>Diversity in Clostridium botulinum.</title>
        <authorList>
            <person name="Timme R.E."/>
            <person name="Allard M."/>
            <person name="Luo Y."/>
            <person name="Strain E."/>
            <person name="Gonzalez-Escalona N."/>
            <person name="Brown E."/>
        </authorList>
    </citation>
    <scope>NUCLEOTIDE SEQUENCE [LARGE SCALE GENOMIC DNA]</scope>
    <source>
        <strain evidence="4 5">CFSAN001627</strain>
    </source>
</reference>
<dbReference type="Proteomes" id="UP000011944">
    <property type="component" value="Unassembled WGS sequence"/>
</dbReference>
<name>M1ZY78_CLOBO</name>
<dbReference type="PANTHER" id="PTHR48111">
    <property type="entry name" value="REGULATOR OF RPOS"/>
    <property type="match status" value="1"/>
</dbReference>
<dbReference type="GO" id="GO:0000976">
    <property type="term" value="F:transcription cis-regulatory region binding"/>
    <property type="evidence" value="ECO:0007669"/>
    <property type="project" value="TreeGrafter"/>
</dbReference>
<comment type="caution">
    <text evidence="4">The sequence shown here is derived from an EMBL/GenBank/DDBJ whole genome shotgun (WGS) entry which is preliminary data.</text>
</comment>